<gene>
    <name evidence="1" type="ORF">L3081_20060</name>
</gene>
<dbReference type="RefSeq" id="WP_242288046.1">
    <property type="nucleotide sequence ID" value="NZ_JAKKSL010000004.1"/>
</dbReference>
<reference evidence="1" key="1">
    <citation type="submission" date="2022-01" db="EMBL/GenBank/DDBJ databases">
        <title>Colwellia maritima, isolated from seawater.</title>
        <authorList>
            <person name="Kristyanto S."/>
            <person name="Jung J."/>
            <person name="Jeon C.O."/>
        </authorList>
    </citation>
    <scope>NUCLEOTIDE SEQUENCE</scope>
    <source>
        <strain evidence="1">MSW7</strain>
    </source>
</reference>
<keyword evidence="2" id="KW-1185">Reference proteome</keyword>
<dbReference type="SUPFAM" id="SSF49373">
    <property type="entry name" value="Invasin/intimin cell-adhesion fragments"/>
    <property type="match status" value="1"/>
</dbReference>
<dbReference type="InterPro" id="IPR008964">
    <property type="entry name" value="Invasin/intimin_cell_adhesion"/>
</dbReference>
<comment type="caution">
    <text evidence="1">The sequence shown here is derived from an EMBL/GenBank/DDBJ whole genome shotgun (WGS) entry which is preliminary data.</text>
</comment>
<dbReference type="Gene3D" id="2.60.40.10">
    <property type="entry name" value="Immunoglobulins"/>
    <property type="match status" value="1"/>
</dbReference>
<organism evidence="1 2">
    <name type="scientific">Colwellia maritima</name>
    <dbReference type="NCBI Taxonomy" id="2912588"/>
    <lineage>
        <taxon>Bacteria</taxon>
        <taxon>Pseudomonadati</taxon>
        <taxon>Pseudomonadota</taxon>
        <taxon>Gammaproteobacteria</taxon>
        <taxon>Alteromonadales</taxon>
        <taxon>Colwelliaceae</taxon>
        <taxon>Colwellia</taxon>
    </lineage>
</organism>
<evidence type="ECO:0000313" key="1">
    <source>
        <dbReference type="EMBL" id="MCI2285253.1"/>
    </source>
</evidence>
<evidence type="ECO:0000313" key="2">
    <source>
        <dbReference type="Proteomes" id="UP001139646"/>
    </source>
</evidence>
<protein>
    <submittedName>
        <fullName evidence="1">Ig-like domain-containing protein</fullName>
    </submittedName>
</protein>
<proteinExistence type="predicted"/>
<dbReference type="Proteomes" id="UP001139646">
    <property type="component" value="Unassembled WGS sequence"/>
</dbReference>
<dbReference type="EMBL" id="JAKKSL010000004">
    <property type="protein sequence ID" value="MCI2285253.1"/>
    <property type="molecule type" value="Genomic_DNA"/>
</dbReference>
<dbReference type="InterPro" id="IPR013783">
    <property type="entry name" value="Ig-like_fold"/>
</dbReference>
<name>A0ABS9X4U6_9GAMM</name>
<accession>A0ABS9X4U6</accession>
<sequence length="495" mass="53447">MAPNQLQGVGAGNDLASFAIAPGRKTQVISVGSNLTTAEHYYVHVIGKGKDQECSGGGSCPGFSNTGTTAPYDTRPNLLVPFLVPLPDEDRTWIDYRTYRGLLADEAITNKPNKPLPAYSRAYRPEYQFSQYGLEMKEINATATDANGAETSTNILKSDSPTITSSDDYITALYSLISSNNDRLTAIDGPQELVLALGEEEQLITIGEDQSITFSNIAHLASLDPEDFLSMRLYTNNDASNILWEYAFGSFGVYPEVELEISADDHFTYITAMSVHGDGSDIGWKLIENSGGGNISENATELDEQVSIITLNTSTKVGDTYKVRSQLINIETQSGVKAIGSYLDTGLIKVIAGKPDTIQITKNIEHYPSDNTGTVTLTALIKDQFGNHVEDGTAVTWLANESTSSFISVENITVDGLVTAELRSPKLPVDQVVTVMSGDVVHSTTMKVNRVSGSLTSDVAVINVDNTETATITANVNATDGTPVFWMSKERCGFR</sequence>